<name>A0A1C3JYR4_9BURK</name>
<dbReference type="EMBL" id="FLRC01000008">
    <property type="protein sequence ID" value="SBT24411.1"/>
    <property type="molecule type" value="Genomic_DNA"/>
</dbReference>
<evidence type="ECO:0000313" key="2">
    <source>
        <dbReference type="EMBL" id="SBT24411.1"/>
    </source>
</evidence>
<dbReference type="OrthoDB" id="8685835at2"/>
<proteinExistence type="predicted"/>
<dbReference type="RefSeq" id="WP_067750534.1">
    <property type="nucleotide sequence ID" value="NZ_LT907988.1"/>
</dbReference>
<evidence type="ECO:0000313" key="3">
    <source>
        <dbReference type="EMBL" id="SOE47879.1"/>
    </source>
</evidence>
<dbReference type="Proteomes" id="UP000078558">
    <property type="component" value="Chromosome I"/>
</dbReference>
<sequence>MTTSTGHATPPGNAPASQWGYLHPDCHGENALVFFTWDLGRVIELTLQGQPDMEAALPSTQAAVDALLQQYIDRKALPEAFDGQSITLRIHSEPDENGDDSSYVALQTSPHLEQRILESQARLQNVQQTSGDSTH</sequence>
<gene>
    <name evidence="2" type="ORF">ODI_02571</name>
    <name evidence="3" type="ORF">ODI_R1097</name>
</gene>
<organism evidence="2 4">
    <name type="scientific">Orrella dioscoreae</name>
    <dbReference type="NCBI Taxonomy" id="1851544"/>
    <lineage>
        <taxon>Bacteria</taxon>
        <taxon>Pseudomonadati</taxon>
        <taxon>Pseudomonadota</taxon>
        <taxon>Betaproteobacteria</taxon>
        <taxon>Burkholderiales</taxon>
        <taxon>Alcaligenaceae</taxon>
        <taxon>Orrella</taxon>
    </lineage>
</organism>
<keyword evidence="4" id="KW-1185">Reference proteome</keyword>
<dbReference type="AlphaFoldDB" id="A0A1C3JYR4"/>
<evidence type="ECO:0000313" key="4">
    <source>
        <dbReference type="Proteomes" id="UP000078558"/>
    </source>
</evidence>
<dbReference type="EMBL" id="LT907988">
    <property type="protein sequence ID" value="SOE47879.1"/>
    <property type="molecule type" value="Genomic_DNA"/>
</dbReference>
<accession>A0A1C3JYR4</accession>
<feature type="region of interest" description="Disordered" evidence="1">
    <location>
        <begin position="90"/>
        <end position="109"/>
    </location>
</feature>
<evidence type="ECO:0000256" key="1">
    <source>
        <dbReference type="SAM" id="MobiDB-lite"/>
    </source>
</evidence>
<reference evidence="3 4" key="2">
    <citation type="submission" date="2017-08" db="EMBL/GenBank/DDBJ databases">
        <authorList>
            <person name="de Groot N.N."/>
        </authorList>
    </citation>
    <scope>NUCLEOTIDE SEQUENCE [LARGE SCALE GENOMIC DNA]</scope>
    <source>
        <strain evidence="3">Orrdi1</strain>
    </source>
</reference>
<reference evidence="2 4" key="1">
    <citation type="submission" date="2016-06" db="EMBL/GenBank/DDBJ databases">
        <authorList>
            <person name="Kjaerup R.B."/>
            <person name="Dalgaard T.S."/>
            <person name="Juul-Madsen H.R."/>
        </authorList>
    </citation>
    <scope>NUCLEOTIDE SEQUENCE [LARGE SCALE GENOMIC DNA]</scope>
    <source>
        <strain evidence="2">Orrdi1</strain>
    </source>
</reference>
<protein>
    <submittedName>
        <fullName evidence="2">Uncharacterized protein</fullName>
    </submittedName>
</protein>
<dbReference type="KEGG" id="odi:ODI_R1097"/>